<dbReference type="EC" id="1.1.1.169" evidence="4 11"/>
<dbReference type="Gene3D" id="1.10.1040.10">
    <property type="entry name" value="N-(1-d-carboxylethyl)-l-norvaline Dehydrogenase, domain 2"/>
    <property type="match status" value="1"/>
</dbReference>
<gene>
    <name evidence="14" type="primary">panE</name>
    <name evidence="14" type="ORF">BBEV_1924</name>
</gene>
<dbReference type="NCBIfam" id="TIGR00745">
    <property type="entry name" value="apbA_panE"/>
    <property type="match status" value="1"/>
</dbReference>
<dbReference type="Gene3D" id="3.40.50.720">
    <property type="entry name" value="NAD(P)-binding Rossmann-like Domain"/>
    <property type="match status" value="1"/>
</dbReference>
<evidence type="ECO:0000313" key="15">
    <source>
        <dbReference type="Proteomes" id="UP000094463"/>
    </source>
</evidence>
<dbReference type="InterPro" id="IPR013752">
    <property type="entry name" value="KPA_reductase"/>
</dbReference>
<protein>
    <recommendedName>
        <fullName evidence="5 11">2-dehydropantoate 2-reductase</fullName>
        <ecNumber evidence="4 11">1.1.1.169</ecNumber>
    </recommendedName>
    <alternativeName>
        <fullName evidence="9 11">Ketopantoate reductase</fullName>
    </alternativeName>
</protein>
<feature type="domain" description="Ketopantoate reductase N-terminal" evidence="12">
    <location>
        <begin position="4"/>
        <end position="154"/>
    </location>
</feature>
<dbReference type="InterPro" id="IPR008927">
    <property type="entry name" value="6-PGluconate_DH-like_C_sf"/>
</dbReference>
<accession>A0A1D7QW96</accession>
<keyword evidence="6 11" id="KW-0566">Pantothenate biosynthesis</keyword>
<sequence length="302" mass="33831">MRAVIFGAGAVGLFTAAHWQQKGIEVMLVSRSQEQADAVQAGGITVRATGHTWKEYVRAADSERLTDIDFTDIDIMVNALKQTNLPEWFEQIKHIIPPNIKEDVPILFLQNGMGHIEEASKYGFFKAFPAIVTHGIMKHSHTEVEHTGKGALIMDDSLNKGLVTLLHNEPDYPVHQTGNVEDYQKKKLIVNAVVNPITALYGIRNGELIENEQLLAIGRSVFDEATPILKLKDDDWSFVLDVLRKTAKNESSMKVDIDHGRKTEVDAILGFIIREGEKIGLPVTVTQKLLYDIHQLEYQRGI</sequence>
<evidence type="ECO:0000256" key="9">
    <source>
        <dbReference type="ARBA" id="ARBA00032024"/>
    </source>
</evidence>
<evidence type="ECO:0000256" key="2">
    <source>
        <dbReference type="ARBA" id="ARBA00004994"/>
    </source>
</evidence>
<evidence type="ECO:0000259" key="12">
    <source>
        <dbReference type="Pfam" id="PF02558"/>
    </source>
</evidence>
<comment type="similarity">
    <text evidence="3 11">Belongs to the ketopantoate reductase family.</text>
</comment>
<dbReference type="STRING" id="632773.BBEV_1924"/>
<dbReference type="KEGG" id="bbev:BBEV_1924"/>
<evidence type="ECO:0000259" key="13">
    <source>
        <dbReference type="Pfam" id="PF08546"/>
    </source>
</evidence>
<dbReference type="InterPro" id="IPR013332">
    <property type="entry name" value="KPR_N"/>
</dbReference>
<dbReference type="GO" id="GO:0050661">
    <property type="term" value="F:NADP binding"/>
    <property type="evidence" value="ECO:0007669"/>
    <property type="project" value="TreeGrafter"/>
</dbReference>
<dbReference type="PANTHER" id="PTHR43765:SF2">
    <property type="entry name" value="2-DEHYDROPANTOATE 2-REDUCTASE"/>
    <property type="match status" value="1"/>
</dbReference>
<dbReference type="SUPFAM" id="SSF48179">
    <property type="entry name" value="6-phosphogluconate dehydrogenase C-terminal domain-like"/>
    <property type="match status" value="1"/>
</dbReference>
<comment type="pathway">
    <text evidence="2 11">Cofactor biosynthesis; (R)-pantothenate biosynthesis; (R)-pantoate from 3-methyl-2-oxobutanoate: step 2/2.</text>
</comment>
<evidence type="ECO:0000256" key="11">
    <source>
        <dbReference type="RuleBase" id="RU362068"/>
    </source>
</evidence>
<keyword evidence="15" id="KW-1185">Reference proteome</keyword>
<dbReference type="GO" id="GO:0008677">
    <property type="term" value="F:2-dehydropantoate 2-reductase activity"/>
    <property type="evidence" value="ECO:0007669"/>
    <property type="project" value="UniProtKB-EC"/>
</dbReference>
<evidence type="ECO:0000256" key="7">
    <source>
        <dbReference type="ARBA" id="ARBA00022857"/>
    </source>
</evidence>
<organism evidence="14 15">
    <name type="scientific">Salisediminibacterium beveridgei</name>
    <dbReference type="NCBI Taxonomy" id="632773"/>
    <lineage>
        <taxon>Bacteria</taxon>
        <taxon>Bacillati</taxon>
        <taxon>Bacillota</taxon>
        <taxon>Bacilli</taxon>
        <taxon>Bacillales</taxon>
        <taxon>Bacillaceae</taxon>
        <taxon>Salisediminibacterium</taxon>
    </lineage>
</organism>
<keyword evidence="8 11" id="KW-0560">Oxidoreductase</keyword>
<dbReference type="Proteomes" id="UP000094463">
    <property type="component" value="Chromosome"/>
</dbReference>
<proteinExistence type="inferred from homology"/>
<dbReference type="InterPro" id="IPR036291">
    <property type="entry name" value="NAD(P)-bd_dom_sf"/>
</dbReference>
<evidence type="ECO:0000256" key="6">
    <source>
        <dbReference type="ARBA" id="ARBA00022655"/>
    </source>
</evidence>
<evidence type="ECO:0000256" key="8">
    <source>
        <dbReference type="ARBA" id="ARBA00023002"/>
    </source>
</evidence>
<dbReference type="InterPro" id="IPR003710">
    <property type="entry name" value="ApbA"/>
</dbReference>
<name>A0A1D7QW96_9BACI</name>
<evidence type="ECO:0000313" key="14">
    <source>
        <dbReference type="EMBL" id="AOM83285.1"/>
    </source>
</evidence>
<evidence type="ECO:0000256" key="10">
    <source>
        <dbReference type="ARBA" id="ARBA00048793"/>
    </source>
</evidence>
<evidence type="ECO:0000256" key="5">
    <source>
        <dbReference type="ARBA" id="ARBA00019465"/>
    </source>
</evidence>
<comment type="function">
    <text evidence="1 11">Catalyzes the NADPH-dependent reduction of ketopantoate into pantoic acid.</text>
</comment>
<dbReference type="GO" id="GO:0005737">
    <property type="term" value="C:cytoplasm"/>
    <property type="evidence" value="ECO:0007669"/>
    <property type="project" value="TreeGrafter"/>
</dbReference>
<comment type="catalytic activity">
    <reaction evidence="10 11">
        <text>(R)-pantoate + NADP(+) = 2-dehydropantoate + NADPH + H(+)</text>
        <dbReference type="Rhea" id="RHEA:16233"/>
        <dbReference type="ChEBI" id="CHEBI:11561"/>
        <dbReference type="ChEBI" id="CHEBI:15378"/>
        <dbReference type="ChEBI" id="CHEBI:15980"/>
        <dbReference type="ChEBI" id="CHEBI:57783"/>
        <dbReference type="ChEBI" id="CHEBI:58349"/>
        <dbReference type="EC" id="1.1.1.169"/>
    </reaction>
</comment>
<dbReference type="UniPathway" id="UPA00028">
    <property type="reaction ID" value="UER00004"/>
</dbReference>
<evidence type="ECO:0000256" key="1">
    <source>
        <dbReference type="ARBA" id="ARBA00002919"/>
    </source>
</evidence>
<dbReference type="Pfam" id="PF02558">
    <property type="entry name" value="ApbA"/>
    <property type="match status" value="1"/>
</dbReference>
<dbReference type="PATRIC" id="fig|632773.3.peg.2013"/>
<evidence type="ECO:0000256" key="4">
    <source>
        <dbReference type="ARBA" id="ARBA00013014"/>
    </source>
</evidence>
<dbReference type="AlphaFoldDB" id="A0A1D7QW96"/>
<dbReference type="RefSeq" id="WP_069365283.1">
    <property type="nucleotide sequence ID" value="NZ_CP012502.1"/>
</dbReference>
<dbReference type="Pfam" id="PF08546">
    <property type="entry name" value="ApbA_C"/>
    <property type="match status" value="1"/>
</dbReference>
<dbReference type="EMBL" id="CP012502">
    <property type="protein sequence ID" value="AOM83285.1"/>
    <property type="molecule type" value="Genomic_DNA"/>
</dbReference>
<dbReference type="SUPFAM" id="SSF51735">
    <property type="entry name" value="NAD(P)-binding Rossmann-fold domains"/>
    <property type="match status" value="1"/>
</dbReference>
<reference evidence="14 15" key="1">
    <citation type="submission" date="2015-08" db="EMBL/GenBank/DDBJ databases">
        <title>The complete genome sequence of Bacillus beveridgei MLTeJB.</title>
        <authorList>
            <person name="Hanson T.E."/>
            <person name="Mesa C."/>
            <person name="Basesman S.M."/>
            <person name="Oremland R.S."/>
        </authorList>
    </citation>
    <scope>NUCLEOTIDE SEQUENCE [LARGE SCALE GENOMIC DNA]</scope>
    <source>
        <strain evidence="14 15">MLTeJB</strain>
    </source>
</reference>
<dbReference type="PANTHER" id="PTHR43765">
    <property type="entry name" value="2-DEHYDROPANTOATE 2-REDUCTASE-RELATED"/>
    <property type="match status" value="1"/>
</dbReference>
<dbReference type="InterPro" id="IPR050838">
    <property type="entry name" value="Ketopantoate_reductase"/>
</dbReference>
<dbReference type="GO" id="GO:0015940">
    <property type="term" value="P:pantothenate biosynthetic process"/>
    <property type="evidence" value="ECO:0007669"/>
    <property type="project" value="UniProtKB-UniPathway"/>
</dbReference>
<evidence type="ECO:0000256" key="3">
    <source>
        <dbReference type="ARBA" id="ARBA00007870"/>
    </source>
</evidence>
<dbReference type="InterPro" id="IPR013328">
    <property type="entry name" value="6PGD_dom2"/>
</dbReference>
<feature type="domain" description="Ketopantoate reductase C-terminal" evidence="13">
    <location>
        <begin position="179"/>
        <end position="296"/>
    </location>
</feature>
<keyword evidence="7 11" id="KW-0521">NADP</keyword>